<organism evidence="1 2">
    <name type="scientific">Cryobacterium cheniae</name>
    <dbReference type="NCBI Taxonomy" id="1259262"/>
    <lineage>
        <taxon>Bacteria</taxon>
        <taxon>Bacillati</taxon>
        <taxon>Actinomycetota</taxon>
        <taxon>Actinomycetes</taxon>
        <taxon>Micrococcales</taxon>
        <taxon>Microbacteriaceae</taxon>
        <taxon>Cryobacterium</taxon>
    </lineage>
</organism>
<proteinExistence type="predicted"/>
<evidence type="ECO:0000313" key="1">
    <source>
        <dbReference type="EMBL" id="TFC78376.1"/>
    </source>
</evidence>
<reference evidence="1 2" key="1">
    <citation type="submission" date="2019-03" db="EMBL/GenBank/DDBJ databases">
        <title>Genomics of glacier-inhabiting Cryobacterium strains.</title>
        <authorList>
            <person name="Liu Q."/>
            <person name="Xin Y.-H."/>
        </authorList>
    </citation>
    <scope>NUCLEOTIDE SEQUENCE [LARGE SCALE GENOMIC DNA]</scope>
    <source>
        <strain evidence="1 2">TMT2-48-2</strain>
    </source>
</reference>
<dbReference type="OrthoDB" id="4409815at2"/>
<dbReference type="Proteomes" id="UP000298433">
    <property type="component" value="Unassembled WGS sequence"/>
</dbReference>
<keyword evidence="2" id="KW-1185">Reference proteome</keyword>
<dbReference type="RefSeq" id="WP_134370791.1">
    <property type="nucleotide sequence ID" value="NZ_SOGN01000049.1"/>
</dbReference>
<comment type="caution">
    <text evidence="1">The sequence shown here is derived from an EMBL/GenBank/DDBJ whole genome shotgun (WGS) entry which is preliminary data.</text>
</comment>
<dbReference type="EMBL" id="SOGN01000049">
    <property type="protein sequence ID" value="TFC78376.1"/>
    <property type="molecule type" value="Genomic_DNA"/>
</dbReference>
<sequence length="92" mass="10830">MKWPIWFGNAIADDRSRQSISGALELELLEWTRFYHEHYNDEWDSIENSMRYNEAGRAVAQRVSAELGSDYRVLVQLQRTASEPQRWIEVGV</sequence>
<protein>
    <submittedName>
        <fullName evidence="1">Uncharacterized protein</fullName>
    </submittedName>
</protein>
<accession>A0A4R8XM06</accession>
<dbReference type="AlphaFoldDB" id="A0A4R8XM06"/>
<evidence type="ECO:0000313" key="2">
    <source>
        <dbReference type="Proteomes" id="UP000298433"/>
    </source>
</evidence>
<name>A0A4R8XM06_9MICO</name>
<gene>
    <name evidence="1" type="ORF">E3T23_12720</name>
</gene>